<dbReference type="InterPro" id="IPR012338">
    <property type="entry name" value="Beta-lactam/transpept-like"/>
</dbReference>
<dbReference type="InterPro" id="IPR050789">
    <property type="entry name" value="Diverse_Enzym_Activities"/>
</dbReference>
<dbReference type="Proteomes" id="UP001597361">
    <property type="component" value="Unassembled WGS sequence"/>
</dbReference>
<dbReference type="RefSeq" id="WP_376883887.1">
    <property type="nucleotide sequence ID" value="NZ_JBHUHR010000015.1"/>
</dbReference>
<evidence type="ECO:0000259" key="2">
    <source>
        <dbReference type="Pfam" id="PF00144"/>
    </source>
</evidence>
<feature type="domain" description="Beta-lactamase-related" evidence="2">
    <location>
        <begin position="53"/>
        <end position="427"/>
    </location>
</feature>
<name>A0ABW4VIZ2_9BACT</name>
<keyword evidence="3" id="KW-0378">Hydrolase</keyword>
<dbReference type="GO" id="GO:0016787">
    <property type="term" value="F:hydrolase activity"/>
    <property type="evidence" value="ECO:0007669"/>
    <property type="project" value="UniProtKB-KW"/>
</dbReference>
<dbReference type="InterPro" id="IPR001466">
    <property type="entry name" value="Beta-lactam-related"/>
</dbReference>
<keyword evidence="4" id="KW-1185">Reference proteome</keyword>
<dbReference type="EC" id="3.-.-.-" evidence="3"/>
<sequence>MKFTFLLFVFSFFAALSCKSPQNQEQEEKVIETFNYNPDLPKLGIDANKIESIDSLLQGFVEDKKLSSVAAFVAKGGNVVYKKAFGLKDIENQIPADINDYYVLFSQTKAVVTVAFMTLVEKGLVAVDDPVSKYFPEIPHEIVTKVNDDGTFETRQVENPMTFAHLMSHSSGLNAGLVGDIRRKEGKRGGAPAGFGGNMPEKTPNGQRSFGGNPESKYLEEQMLSLVKYPLGFEPGTEWNYHVSTNMLAYMVERISGQPLREYVKENILSPLGMEDTDWYYQPDALDRFVKPYSAIDGELEPGTHMYAKGAVSDEQTYCEGAIGLNGPIEDYARFCQMLLNKGQFNGHQILKPETIELMTTKNQLPSENSGGKGFQFGLGFELHNEKKPIPAVSDSAYAWGGMLGTAYIIDPENDLIVLFYTNMFKAEPTYPVFLEKVYRSLK</sequence>
<proteinExistence type="predicted"/>
<evidence type="ECO:0000313" key="4">
    <source>
        <dbReference type="Proteomes" id="UP001597361"/>
    </source>
</evidence>
<dbReference type="Pfam" id="PF00144">
    <property type="entry name" value="Beta-lactamase"/>
    <property type="match status" value="1"/>
</dbReference>
<comment type="caution">
    <text evidence="3">The sequence shown here is derived from an EMBL/GenBank/DDBJ whole genome shotgun (WGS) entry which is preliminary data.</text>
</comment>
<organism evidence="3 4">
    <name type="scientific">Belliella marina</name>
    <dbReference type="NCBI Taxonomy" id="1644146"/>
    <lineage>
        <taxon>Bacteria</taxon>
        <taxon>Pseudomonadati</taxon>
        <taxon>Bacteroidota</taxon>
        <taxon>Cytophagia</taxon>
        <taxon>Cytophagales</taxon>
        <taxon>Cyclobacteriaceae</taxon>
        <taxon>Belliella</taxon>
    </lineage>
</organism>
<evidence type="ECO:0000256" key="1">
    <source>
        <dbReference type="SAM" id="MobiDB-lite"/>
    </source>
</evidence>
<dbReference type="PROSITE" id="PS51257">
    <property type="entry name" value="PROKAR_LIPOPROTEIN"/>
    <property type="match status" value="1"/>
</dbReference>
<gene>
    <name evidence="3" type="ORF">ACFSKL_04560</name>
</gene>
<dbReference type="EMBL" id="JBHUHR010000015">
    <property type="protein sequence ID" value="MFD2034049.1"/>
    <property type="molecule type" value="Genomic_DNA"/>
</dbReference>
<dbReference type="PANTHER" id="PTHR43283">
    <property type="entry name" value="BETA-LACTAMASE-RELATED"/>
    <property type="match status" value="1"/>
</dbReference>
<dbReference type="PANTHER" id="PTHR43283:SF3">
    <property type="entry name" value="BETA-LACTAMASE FAMILY PROTEIN (AFU_ORTHOLOGUE AFUA_5G07500)"/>
    <property type="match status" value="1"/>
</dbReference>
<feature type="region of interest" description="Disordered" evidence="1">
    <location>
        <begin position="188"/>
        <end position="210"/>
    </location>
</feature>
<dbReference type="SUPFAM" id="SSF56601">
    <property type="entry name" value="beta-lactamase/transpeptidase-like"/>
    <property type="match status" value="1"/>
</dbReference>
<dbReference type="Gene3D" id="3.40.710.10">
    <property type="entry name" value="DD-peptidase/beta-lactamase superfamily"/>
    <property type="match status" value="1"/>
</dbReference>
<protein>
    <submittedName>
        <fullName evidence="3">Serine hydrolase domain-containing protein</fullName>
        <ecNumber evidence="3">3.-.-.-</ecNumber>
    </submittedName>
</protein>
<accession>A0ABW4VIZ2</accession>
<reference evidence="4" key="1">
    <citation type="journal article" date="2019" name="Int. J. Syst. Evol. Microbiol.">
        <title>The Global Catalogue of Microorganisms (GCM) 10K type strain sequencing project: providing services to taxonomists for standard genome sequencing and annotation.</title>
        <authorList>
            <consortium name="The Broad Institute Genomics Platform"/>
            <consortium name="The Broad Institute Genome Sequencing Center for Infectious Disease"/>
            <person name="Wu L."/>
            <person name="Ma J."/>
        </authorList>
    </citation>
    <scope>NUCLEOTIDE SEQUENCE [LARGE SCALE GENOMIC DNA]</scope>
    <source>
        <strain evidence="4">CGMCC 1.15180</strain>
    </source>
</reference>
<evidence type="ECO:0000313" key="3">
    <source>
        <dbReference type="EMBL" id="MFD2034049.1"/>
    </source>
</evidence>